<feature type="region of interest" description="Disordered" evidence="4">
    <location>
        <begin position="95"/>
        <end position="142"/>
    </location>
</feature>
<comment type="subcellular location">
    <subcellularLocation>
        <location evidence="1">Nucleus</location>
    </subcellularLocation>
</comment>
<protein>
    <submittedName>
        <fullName evidence="6">RNA-binding protein 5</fullName>
    </submittedName>
</protein>
<dbReference type="Pfam" id="PF17780">
    <property type="entry name" value="OCRE"/>
    <property type="match status" value="1"/>
</dbReference>
<feature type="domain" description="G-patch" evidence="5">
    <location>
        <begin position="439"/>
        <end position="485"/>
    </location>
</feature>
<dbReference type="GO" id="GO:0003723">
    <property type="term" value="F:RNA binding"/>
    <property type="evidence" value="ECO:0007669"/>
    <property type="project" value="UniProtKB-KW"/>
</dbReference>
<dbReference type="AlphaFoldDB" id="W9RTZ8"/>
<organism evidence="6 7">
    <name type="scientific">Morus notabilis</name>
    <dbReference type="NCBI Taxonomy" id="981085"/>
    <lineage>
        <taxon>Eukaryota</taxon>
        <taxon>Viridiplantae</taxon>
        <taxon>Streptophyta</taxon>
        <taxon>Embryophyta</taxon>
        <taxon>Tracheophyta</taxon>
        <taxon>Spermatophyta</taxon>
        <taxon>Magnoliopsida</taxon>
        <taxon>eudicotyledons</taxon>
        <taxon>Gunneridae</taxon>
        <taxon>Pentapetalae</taxon>
        <taxon>rosids</taxon>
        <taxon>fabids</taxon>
        <taxon>Rosales</taxon>
        <taxon>Moraceae</taxon>
        <taxon>Moreae</taxon>
        <taxon>Morus</taxon>
    </lineage>
</organism>
<dbReference type="OrthoDB" id="4822at2759"/>
<dbReference type="InterPro" id="IPR041591">
    <property type="entry name" value="OCRE"/>
</dbReference>
<dbReference type="Pfam" id="PF01585">
    <property type="entry name" value="G-patch"/>
    <property type="match status" value="1"/>
</dbReference>
<dbReference type="SMART" id="SM00443">
    <property type="entry name" value="G_patch"/>
    <property type="match status" value="1"/>
</dbReference>
<evidence type="ECO:0000259" key="5">
    <source>
        <dbReference type="PROSITE" id="PS50174"/>
    </source>
</evidence>
<evidence type="ECO:0000256" key="4">
    <source>
        <dbReference type="SAM" id="MobiDB-lite"/>
    </source>
</evidence>
<dbReference type="KEGG" id="mnt:21397698"/>
<dbReference type="STRING" id="981085.W9RTZ8"/>
<dbReference type="EMBL" id="KE345081">
    <property type="protein sequence ID" value="EXB93572.1"/>
    <property type="molecule type" value="Genomic_DNA"/>
</dbReference>
<sequence>MESDSPNSENSDSLFVWDQSSQLYFHASSGFYHDPNAGWYYSSRDGLYYKFEDGNYVLLDSIKSDECEMSQSEETGTGNSIGNELCEKRVNDTENSSFLHGDESEIDANQCEGIGKDKPNSGNMECRRSHSPENPPPPSEWLEDTLIDLYLSGYSNKEVHDGADKTTSSKANEVEKLEFQADGDNDTYELEEGEWIPDDPHDITHSSEHISAEGASWEEENWRAQYGQVIRSSEEPIPEVPTVDLWDWSMVQGSRKDGKGETAKLVGRLMRKSAKLHPSMPSGGGLLRTAPICEVHHNLVRVKSGQIYRLQNPSARFLASLSAYDSSNPTKDWGFPELSFHEQSLPLSKSRGKADSKTACEDLVGSDLPPSEYQLPSFEKSRSYSYRDRAAERRALHGGFGVAPGQKNSMVDHNDCSSSSVSASTEEAAAEALNISFGAGSYAQKILKNMGWKEGEALGKTTKGLIEPLQAEGNIGNAGLGWPRGRSRH</sequence>
<dbReference type="PROSITE" id="PS50174">
    <property type="entry name" value="G_PATCH"/>
    <property type="match status" value="1"/>
</dbReference>
<feature type="compositionally biased region" description="Acidic residues" evidence="4">
    <location>
        <begin position="181"/>
        <end position="196"/>
    </location>
</feature>
<dbReference type="GO" id="GO:0000398">
    <property type="term" value="P:mRNA splicing, via spliceosome"/>
    <property type="evidence" value="ECO:0007669"/>
    <property type="project" value="TreeGrafter"/>
</dbReference>
<reference evidence="7" key="1">
    <citation type="submission" date="2013-01" db="EMBL/GenBank/DDBJ databases">
        <title>Draft Genome Sequence of a Mulberry Tree, Morus notabilis C.K. Schneid.</title>
        <authorList>
            <person name="He N."/>
            <person name="Zhao S."/>
        </authorList>
    </citation>
    <scope>NUCLEOTIDE SEQUENCE</scope>
</reference>
<evidence type="ECO:0000256" key="1">
    <source>
        <dbReference type="ARBA" id="ARBA00004123"/>
    </source>
</evidence>
<evidence type="ECO:0000256" key="2">
    <source>
        <dbReference type="ARBA" id="ARBA00022884"/>
    </source>
</evidence>
<feature type="region of interest" description="Disordered" evidence="4">
    <location>
        <begin position="158"/>
        <end position="196"/>
    </location>
</feature>
<dbReference type="InterPro" id="IPR000467">
    <property type="entry name" value="G_patch_dom"/>
</dbReference>
<name>W9RTZ8_9ROSA</name>
<evidence type="ECO:0000313" key="7">
    <source>
        <dbReference type="Proteomes" id="UP000030645"/>
    </source>
</evidence>
<accession>W9RTZ8</accession>
<dbReference type="GO" id="GO:0005634">
    <property type="term" value="C:nucleus"/>
    <property type="evidence" value="ECO:0007669"/>
    <property type="project" value="UniProtKB-SubCell"/>
</dbReference>
<evidence type="ECO:0000313" key="6">
    <source>
        <dbReference type="EMBL" id="EXB93572.1"/>
    </source>
</evidence>
<dbReference type="PANTHER" id="PTHR13948">
    <property type="entry name" value="RNA-BINDING PROTEIN"/>
    <property type="match status" value="1"/>
</dbReference>
<dbReference type="eggNOG" id="ENOG502QVR4">
    <property type="taxonomic scope" value="Eukaryota"/>
</dbReference>
<keyword evidence="2" id="KW-0694">RNA-binding</keyword>
<keyword evidence="3" id="KW-0539">Nucleus</keyword>
<proteinExistence type="predicted"/>
<gene>
    <name evidence="6" type="ORF">L484_014564</name>
</gene>
<dbReference type="Proteomes" id="UP000030645">
    <property type="component" value="Unassembled WGS sequence"/>
</dbReference>
<keyword evidence="7" id="KW-1185">Reference proteome</keyword>
<feature type="compositionally biased region" description="Basic and acidic residues" evidence="4">
    <location>
        <begin position="114"/>
        <end position="131"/>
    </location>
</feature>
<evidence type="ECO:0000256" key="3">
    <source>
        <dbReference type="ARBA" id="ARBA00023242"/>
    </source>
</evidence>
<dbReference type="PANTHER" id="PTHR13948:SF38">
    <property type="entry name" value="D111_G-PATCH DOMAIN-CONTAINING PROTEIN"/>
    <property type="match status" value="1"/>
</dbReference>
<dbReference type="CDD" id="cd16074">
    <property type="entry name" value="OCRE"/>
    <property type="match status" value="1"/>
</dbReference>